<dbReference type="KEGG" id="vg:28378606"/>
<dbReference type="PROSITE" id="PS00903">
    <property type="entry name" value="CYT_DCMP_DEAMINASES_1"/>
    <property type="match status" value="1"/>
</dbReference>
<dbReference type="PROSITE" id="PS51747">
    <property type="entry name" value="CYT_DCMP_DEAMINASES_2"/>
    <property type="match status" value="1"/>
</dbReference>
<name>A0A160DES0_9CAUD</name>
<sequence>MSERPDFDTYFLGIAAAAATRSDCERSQVGAVVVRDRRVRSTGYNGAPVGRPGCLSCPRRLSNCEPGSSYDTGPSACVALHAEQNAIIYSDRHDLPGSTIYITRAPCDGCLKLIRGAQIGRVVWPEGEMKP</sequence>
<evidence type="ECO:0000256" key="6">
    <source>
        <dbReference type="PIRSR" id="PIRSR006019-2"/>
    </source>
</evidence>
<evidence type="ECO:0000256" key="4">
    <source>
        <dbReference type="ARBA" id="ARBA00022833"/>
    </source>
</evidence>
<keyword evidence="3" id="KW-0378">Hydrolase</keyword>
<dbReference type="Pfam" id="PF00383">
    <property type="entry name" value="dCMP_cyt_deam_1"/>
    <property type="match status" value="1"/>
</dbReference>
<dbReference type="InterPro" id="IPR002125">
    <property type="entry name" value="CMP_dCMP_dom"/>
</dbReference>
<evidence type="ECO:0000259" key="7">
    <source>
        <dbReference type="PROSITE" id="PS51747"/>
    </source>
</evidence>
<feature type="active site" description="Proton donor" evidence="5">
    <location>
        <position position="83"/>
    </location>
</feature>
<evidence type="ECO:0000313" key="9">
    <source>
        <dbReference type="Proteomes" id="UP000201458"/>
    </source>
</evidence>
<keyword evidence="9" id="KW-1185">Reference proteome</keyword>
<feature type="binding site" evidence="6">
    <location>
        <position position="107"/>
    </location>
    <ligand>
        <name>Zn(2+)</name>
        <dbReference type="ChEBI" id="CHEBI:29105"/>
        <note>catalytic</note>
    </ligand>
</feature>
<dbReference type="GO" id="GO:0006220">
    <property type="term" value="P:pyrimidine nucleotide metabolic process"/>
    <property type="evidence" value="ECO:0007669"/>
    <property type="project" value="InterPro"/>
</dbReference>
<evidence type="ECO:0000256" key="3">
    <source>
        <dbReference type="ARBA" id="ARBA00022801"/>
    </source>
</evidence>
<feature type="binding site" evidence="6">
    <location>
        <position position="110"/>
    </location>
    <ligand>
        <name>Zn(2+)</name>
        <dbReference type="ChEBI" id="CHEBI:29105"/>
        <note>catalytic</note>
    </ligand>
</feature>
<evidence type="ECO:0000256" key="1">
    <source>
        <dbReference type="ARBA" id="ARBA00006576"/>
    </source>
</evidence>
<dbReference type="SUPFAM" id="SSF53927">
    <property type="entry name" value="Cytidine deaminase-like"/>
    <property type="match status" value="1"/>
</dbReference>
<protein>
    <submittedName>
        <fullName evidence="8">Deoxycytidylate deaminase</fullName>
    </submittedName>
</protein>
<comment type="cofactor">
    <cofactor evidence="6">
        <name>Zn(2+)</name>
        <dbReference type="ChEBI" id="CHEBI:29105"/>
    </cofactor>
</comment>
<dbReference type="InterPro" id="IPR016192">
    <property type="entry name" value="APOBEC/CMP_deaminase_Zn-bd"/>
</dbReference>
<keyword evidence="4 6" id="KW-0862">Zinc</keyword>
<dbReference type="GO" id="GO:0004132">
    <property type="term" value="F:dCMP deaminase activity"/>
    <property type="evidence" value="ECO:0007669"/>
    <property type="project" value="InterPro"/>
</dbReference>
<feature type="domain" description="CMP/dCMP-type deaminase" evidence="7">
    <location>
        <begin position="6"/>
        <end position="131"/>
    </location>
</feature>
<reference evidence="8 9" key="1">
    <citation type="submission" date="2016-03" db="EMBL/GenBank/DDBJ databases">
        <authorList>
            <person name="Montgomery M.T."/>
            <person name="Guerrero C.A."/>
            <person name="Mavrich T.N."/>
            <person name="Pope W.H."/>
            <person name="Garlena R.A."/>
            <person name="Russell D.A."/>
            <person name="Jacobs-Sera D."/>
            <person name="Hendrix R.W."/>
            <person name="Hatfull G.F."/>
        </authorList>
    </citation>
    <scope>NUCLEOTIDE SEQUENCE [LARGE SCALE GENOMIC DNA]</scope>
</reference>
<dbReference type="InterPro" id="IPR015517">
    <property type="entry name" value="dCMP_deaminase-rel"/>
</dbReference>
<dbReference type="Proteomes" id="UP000201458">
    <property type="component" value="Segment"/>
</dbReference>
<evidence type="ECO:0000313" key="8">
    <source>
        <dbReference type="EMBL" id="ANA86342.1"/>
    </source>
</evidence>
<dbReference type="PANTHER" id="PTHR11086:SF18">
    <property type="entry name" value="DEOXYCYTIDYLATE DEAMINASE"/>
    <property type="match status" value="1"/>
</dbReference>
<dbReference type="Gene3D" id="3.40.140.10">
    <property type="entry name" value="Cytidine Deaminase, domain 2"/>
    <property type="match status" value="1"/>
</dbReference>
<dbReference type="RefSeq" id="YP_009269260.1">
    <property type="nucleotide sequence ID" value="NC_030696.1"/>
</dbReference>
<dbReference type="EMBL" id="KU998244">
    <property type="protein sequence ID" value="ANA86342.1"/>
    <property type="molecule type" value="Genomic_DNA"/>
</dbReference>
<dbReference type="GO" id="GO:0008270">
    <property type="term" value="F:zinc ion binding"/>
    <property type="evidence" value="ECO:0007669"/>
    <property type="project" value="InterPro"/>
</dbReference>
<proteinExistence type="inferred from homology"/>
<dbReference type="PIRSF" id="PIRSF006019">
    <property type="entry name" value="dCMP_deaminase"/>
    <property type="match status" value="1"/>
</dbReference>
<gene>
    <name evidence="8" type="primary">147</name>
    <name evidence="8" type="ORF">PBI_SMOOTHIE_147</name>
</gene>
<evidence type="ECO:0000256" key="5">
    <source>
        <dbReference type="PIRSR" id="PIRSR006019-1"/>
    </source>
</evidence>
<organism evidence="8 9">
    <name type="scientific">Gordonia phage Smoothie</name>
    <dbReference type="NCBI Taxonomy" id="1838078"/>
    <lineage>
        <taxon>Viruses</taxon>
        <taxon>Duplodnaviria</taxon>
        <taxon>Heunggongvirae</taxon>
        <taxon>Uroviricota</taxon>
        <taxon>Caudoviricetes</taxon>
        <taxon>Smoothievirus</taxon>
        <taxon>Smoothievirus smoothie</taxon>
    </lineage>
</organism>
<dbReference type="PANTHER" id="PTHR11086">
    <property type="entry name" value="DEOXYCYTIDYLATE DEAMINASE-RELATED"/>
    <property type="match status" value="1"/>
</dbReference>
<comment type="similarity">
    <text evidence="1">Belongs to the cytidine and deoxycytidylate deaminase family.</text>
</comment>
<accession>A0A160DES0</accession>
<dbReference type="GeneID" id="28378606"/>
<feature type="binding site" evidence="6">
    <location>
        <position position="81"/>
    </location>
    <ligand>
        <name>Zn(2+)</name>
        <dbReference type="ChEBI" id="CHEBI:29105"/>
        <note>catalytic</note>
    </ligand>
</feature>
<keyword evidence="2 6" id="KW-0479">Metal-binding</keyword>
<dbReference type="InterPro" id="IPR016473">
    <property type="entry name" value="dCMP_deaminase"/>
</dbReference>
<evidence type="ECO:0000256" key="2">
    <source>
        <dbReference type="ARBA" id="ARBA00022723"/>
    </source>
</evidence>
<dbReference type="InterPro" id="IPR016193">
    <property type="entry name" value="Cytidine_deaminase-like"/>
</dbReference>